<dbReference type="EMBL" id="JACHHP010000001">
    <property type="protein sequence ID" value="MBB5206812.1"/>
    <property type="molecule type" value="Genomic_DNA"/>
</dbReference>
<evidence type="ECO:0000256" key="1">
    <source>
        <dbReference type="ARBA" id="ARBA00000830"/>
    </source>
</evidence>
<evidence type="ECO:0000256" key="8">
    <source>
        <dbReference type="ARBA" id="ARBA00022842"/>
    </source>
</evidence>
<comment type="caution">
    <text evidence="10">The sequence shown here is derived from an EMBL/GenBank/DDBJ whole genome shotgun (WGS) entry which is preliminary data.</text>
</comment>
<reference evidence="10 11" key="1">
    <citation type="submission" date="2020-08" db="EMBL/GenBank/DDBJ databases">
        <title>Genomic Encyclopedia of Type Strains, Phase IV (KMG-IV): sequencing the most valuable type-strain genomes for metagenomic binning, comparative biology and taxonomic classification.</title>
        <authorList>
            <person name="Goeker M."/>
        </authorList>
    </citation>
    <scope>NUCLEOTIDE SEQUENCE [LARGE SCALE GENOMIC DNA]</scope>
    <source>
        <strain evidence="10 11">DSM 24163</strain>
    </source>
</reference>
<organism evidence="10 11">
    <name type="scientific">Chiayiivirga flava</name>
    <dbReference type="NCBI Taxonomy" id="659595"/>
    <lineage>
        <taxon>Bacteria</taxon>
        <taxon>Pseudomonadati</taxon>
        <taxon>Pseudomonadota</taxon>
        <taxon>Gammaproteobacteria</taxon>
        <taxon>Lysobacterales</taxon>
        <taxon>Lysobacteraceae</taxon>
        <taxon>Chiayiivirga</taxon>
    </lineage>
</organism>
<dbReference type="PRINTS" id="PR00413">
    <property type="entry name" value="HADHALOGNASE"/>
</dbReference>
<keyword evidence="11" id="KW-1185">Reference proteome</keyword>
<evidence type="ECO:0000256" key="5">
    <source>
        <dbReference type="ARBA" id="ARBA00013078"/>
    </source>
</evidence>
<proteinExistence type="inferred from homology"/>
<dbReference type="GO" id="GO:0046872">
    <property type="term" value="F:metal ion binding"/>
    <property type="evidence" value="ECO:0007669"/>
    <property type="project" value="UniProtKB-KW"/>
</dbReference>
<accession>A0A7W8FXY2</accession>
<evidence type="ECO:0000256" key="3">
    <source>
        <dbReference type="ARBA" id="ARBA00004818"/>
    </source>
</evidence>
<dbReference type="InterPro" id="IPR036412">
    <property type="entry name" value="HAD-like_sf"/>
</dbReference>
<dbReference type="PANTHER" id="PTHR43434:SF23">
    <property type="entry name" value="PHOSPHOGLYCOLATE PHOSPHATASE"/>
    <property type="match status" value="1"/>
</dbReference>
<dbReference type="Pfam" id="PF00702">
    <property type="entry name" value="Hydrolase"/>
    <property type="match status" value="1"/>
</dbReference>
<name>A0A7W8FXY2_9GAMM</name>
<evidence type="ECO:0000313" key="11">
    <source>
        <dbReference type="Proteomes" id="UP000521199"/>
    </source>
</evidence>
<dbReference type="InterPro" id="IPR037512">
    <property type="entry name" value="PGPase_prok"/>
</dbReference>
<evidence type="ECO:0000256" key="2">
    <source>
        <dbReference type="ARBA" id="ARBA00001946"/>
    </source>
</evidence>
<dbReference type="SFLD" id="SFLDS00003">
    <property type="entry name" value="Haloacid_Dehalogenase"/>
    <property type="match status" value="1"/>
</dbReference>
<keyword evidence="9" id="KW-0119">Carbohydrate metabolism</keyword>
<dbReference type="GO" id="GO:0005829">
    <property type="term" value="C:cytosol"/>
    <property type="evidence" value="ECO:0007669"/>
    <property type="project" value="TreeGrafter"/>
</dbReference>
<dbReference type="GO" id="GO:0006281">
    <property type="term" value="P:DNA repair"/>
    <property type="evidence" value="ECO:0007669"/>
    <property type="project" value="TreeGrafter"/>
</dbReference>
<comment type="catalytic activity">
    <reaction evidence="1">
        <text>2-phosphoglycolate + H2O = glycolate + phosphate</text>
        <dbReference type="Rhea" id="RHEA:14369"/>
        <dbReference type="ChEBI" id="CHEBI:15377"/>
        <dbReference type="ChEBI" id="CHEBI:29805"/>
        <dbReference type="ChEBI" id="CHEBI:43474"/>
        <dbReference type="ChEBI" id="CHEBI:58033"/>
        <dbReference type="EC" id="3.1.3.18"/>
    </reaction>
</comment>
<dbReference type="SUPFAM" id="SSF56784">
    <property type="entry name" value="HAD-like"/>
    <property type="match status" value="1"/>
</dbReference>
<gene>
    <name evidence="10" type="ORF">HNQ52_000328</name>
</gene>
<dbReference type="GO" id="GO:0005975">
    <property type="term" value="P:carbohydrate metabolic process"/>
    <property type="evidence" value="ECO:0007669"/>
    <property type="project" value="InterPro"/>
</dbReference>
<evidence type="ECO:0000256" key="9">
    <source>
        <dbReference type="ARBA" id="ARBA00023277"/>
    </source>
</evidence>
<keyword evidence="8" id="KW-0460">Magnesium</keyword>
<dbReference type="SFLD" id="SFLDG01129">
    <property type="entry name" value="C1.5:_HAD__Beta-PGM__Phosphata"/>
    <property type="match status" value="1"/>
</dbReference>
<comment type="cofactor">
    <cofactor evidence="2">
        <name>Mg(2+)</name>
        <dbReference type="ChEBI" id="CHEBI:18420"/>
    </cofactor>
</comment>
<comment type="similarity">
    <text evidence="4">Belongs to the HAD-like hydrolase superfamily. CbbY/CbbZ/Gph/YieH family.</text>
</comment>
<dbReference type="InterPro" id="IPR023198">
    <property type="entry name" value="PGP-like_dom2"/>
</dbReference>
<dbReference type="NCBIfam" id="TIGR01449">
    <property type="entry name" value="PGP_bact"/>
    <property type="match status" value="1"/>
</dbReference>
<dbReference type="AlphaFoldDB" id="A0A7W8FXY2"/>
<dbReference type="EC" id="3.1.3.18" evidence="5"/>
<dbReference type="InterPro" id="IPR050155">
    <property type="entry name" value="HAD-like_hydrolase_sf"/>
</dbReference>
<keyword evidence="6" id="KW-0479">Metal-binding</keyword>
<dbReference type="Gene3D" id="1.10.150.240">
    <property type="entry name" value="Putative phosphatase, domain 2"/>
    <property type="match status" value="1"/>
</dbReference>
<dbReference type="InterPro" id="IPR006439">
    <property type="entry name" value="HAD-SF_hydro_IA"/>
</dbReference>
<sequence>MSGGIARAVLFDLDGTLVDSLGDLHAAVQRVADDLGRAPVPVDVVRPAVSRGGRGMLAAAFPDLDDARRETLLQPFLDHYAASIAARSAPFDGMLQVLDRIEGSGARWGIVTNKAEALARKLVDALGLLPRCAVLIGGDTLAQRKPHPLQLQVACERLGLACGDAVYIGDDRRDADAAAAAGMRAVAAAWGYRDADDDIHAWGADVVLASPHDLLAPGAMRAR</sequence>
<dbReference type="GO" id="GO:0008967">
    <property type="term" value="F:phosphoglycolate phosphatase activity"/>
    <property type="evidence" value="ECO:0007669"/>
    <property type="project" value="UniProtKB-EC"/>
</dbReference>
<evidence type="ECO:0000256" key="7">
    <source>
        <dbReference type="ARBA" id="ARBA00022801"/>
    </source>
</evidence>
<dbReference type="Gene3D" id="3.40.50.1000">
    <property type="entry name" value="HAD superfamily/HAD-like"/>
    <property type="match status" value="1"/>
</dbReference>
<evidence type="ECO:0000256" key="6">
    <source>
        <dbReference type="ARBA" id="ARBA00022723"/>
    </source>
</evidence>
<evidence type="ECO:0000256" key="4">
    <source>
        <dbReference type="ARBA" id="ARBA00006171"/>
    </source>
</evidence>
<dbReference type="Proteomes" id="UP000521199">
    <property type="component" value="Unassembled WGS sequence"/>
</dbReference>
<dbReference type="PANTHER" id="PTHR43434">
    <property type="entry name" value="PHOSPHOGLYCOLATE PHOSPHATASE"/>
    <property type="match status" value="1"/>
</dbReference>
<dbReference type="InterPro" id="IPR023214">
    <property type="entry name" value="HAD_sf"/>
</dbReference>
<comment type="pathway">
    <text evidence="3">Organic acid metabolism; glycolate biosynthesis; glycolate from 2-phosphoglycolate: step 1/1.</text>
</comment>
<dbReference type="RefSeq" id="WP_343059154.1">
    <property type="nucleotide sequence ID" value="NZ_JACHHP010000001.1"/>
</dbReference>
<evidence type="ECO:0000313" key="10">
    <source>
        <dbReference type="EMBL" id="MBB5206812.1"/>
    </source>
</evidence>
<protein>
    <recommendedName>
        <fullName evidence="5">phosphoglycolate phosphatase</fullName>
        <ecNumber evidence="5">3.1.3.18</ecNumber>
    </recommendedName>
</protein>
<dbReference type="NCBIfam" id="TIGR01549">
    <property type="entry name" value="HAD-SF-IA-v1"/>
    <property type="match status" value="1"/>
</dbReference>
<keyword evidence="7 10" id="KW-0378">Hydrolase</keyword>